<feature type="compositionally biased region" description="Basic and acidic residues" evidence="1">
    <location>
        <begin position="84"/>
        <end position="106"/>
    </location>
</feature>
<evidence type="ECO:0000313" key="2">
    <source>
        <dbReference type="EMBL" id="KLT40124.1"/>
    </source>
</evidence>
<dbReference type="GeneID" id="28980270"/>
<dbReference type="EMBL" id="KQ087241">
    <property type="protein sequence ID" value="KLT40124.1"/>
    <property type="molecule type" value="Genomic_DNA"/>
</dbReference>
<gene>
    <name evidence="2" type="ORF">CC85DRAFT_163172</name>
</gene>
<dbReference type="Proteomes" id="UP000053611">
    <property type="component" value="Unassembled WGS sequence"/>
</dbReference>
<proteinExistence type="predicted"/>
<dbReference type="AlphaFoldDB" id="A0A0J1AXT3"/>
<evidence type="ECO:0000313" key="3">
    <source>
        <dbReference type="Proteomes" id="UP000053611"/>
    </source>
</evidence>
<feature type="compositionally biased region" description="Acidic residues" evidence="1">
    <location>
        <begin position="68"/>
        <end position="81"/>
    </location>
</feature>
<name>A0A0J1AXT3_9TREE</name>
<evidence type="ECO:0000256" key="1">
    <source>
        <dbReference type="SAM" id="MobiDB-lite"/>
    </source>
</evidence>
<organism evidence="2 3">
    <name type="scientific">Cutaneotrichosporon oleaginosum</name>
    <dbReference type="NCBI Taxonomy" id="879819"/>
    <lineage>
        <taxon>Eukaryota</taxon>
        <taxon>Fungi</taxon>
        <taxon>Dikarya</taxon>
        <taxon>Basidiomycota</taxon>
        <taxon>Agaricomycotina</taxon>
        <taxon>Tremellomycetes</taxon>
        <taxon>Trichosporonales</taxon>
        <taxon>Trichosporonaceae</taxon>
        <taxon>Cutaneotrichosporon</taxon>
    </lineage>
</organism>
<feature type="region of interest" description="Disordered" evidence="1">
    <location>
        <begin position="59"/>
        <end position="107"/>
    </location>
</feature>
<accession>A0A0J1AXT3</accession>
<protein>
    <submittedName>
        <fullName evidence="2">Uncharacterized protein</fullName>
    </submittedName>
</protein>
<sequence length="133" mass="13893">MPFAGYGADAHLAQLGFENGKRAASFSLRKAPSGSAEREKVLVEAVHEHLKTLVAAAQKLRSERDGEGGDEGGDESSDESSEGGGDKSGSKGGDESGKTGREDDVSSARNIVDMLHAIASDALKFDPTLRYSP</sequence>
<dbReference type="RefSeq" id="XP_018276615.1">
    <property type="nucleotide sequence ID" value="XM_018419667.1"/>
</dbReference>
<keyword evidence="3" id="KW-1185">Reference proteome</keyword>
<reference evidence="2 3" key="1">
    <citation type="submission" date="2015-03" db="EMBL/GenBank/DDBJ databases">
        <title>Genomics and transcriptomics of the oil-accumulating basidiomycete yeast T. oleaginosus allow insights into substrate utilization and the diverse evolutionary trajectories of mating systems in fungi.</title>
        <authorList>
            <consortium name="DOE Joint Genome Institute"/>
            <person name="Kourist R."/>
            <person name="Kracht O."/>
            <person name="Bracharz F."/>
            <person name="Lipzen A."/>
            <person name="Nolan M."/>
            <person name="Ohm R."/>
            <person name="Grigoriev I."/>
            <person name="Sun S."/>
            <person name="Heitman J."/>
            <person name="Bruck T."/>
            <person name="Nowrousian M."/>
        </authorList>
    </citation>
    <scope>NUCLEOTIDE SEQUENCE [LARGE SCALE GENOMIC DNA]</scope>
    <source>
        <strain evidence="2 3">IBC0246</strain>
    </source>
</reference>